<evidence type="ECO:0000313" key="3">
    <source>
        <dbReference type="Proteomes" id="UP000287144"/>
    </source>
</evidence>
<sequence length="446" mass="51685">MDIPDQPANETGNDSTQAIPVEFHNFSVHSPYLITCGPGPNDDPTMPDTEQYRQEGPGQDSRYLTTISPPWQSLSEEMQHSIRRELKILFFEETANELRSMDTYAVRWRQILDIPFVKWRRPEEVDIELRGIIEFLNKEVMIYLDQESINYSNYGKLGRYIYRKWLHLYNGRPPFQRDSYLAIAARFQDGEPNGLDRLSKYHKALSQMLSAHLDDCVDFYPYGQRSQTLTPPHFQPIPDRAIQSFRDHKYLIRPLFRALYIFVDGQALAEYPGPLPTRRGEAEYWLDYSQRRLIQTISRVTVLLVKTGDESHLSSPISFLPLFDSGLALPVNRLDYEDGIEPAVVRVRLDTAILFVWELLNKEEAASQEAADEAKRRREEQEAFCEAWVNRVIAHSQEVGTDANGYSWLAIRRALAKKNSEALMTIRSIRGGSRYGIGRPYDSRIW</sequence>
<gene>
    <name evidence="2" type="ORF">CEP52_016833</name>
</gene>
<organism evidence="2 3">
    <name type="scientific">Fusarium oligoseptatum</name>
    <dbReference type="NCBI Taxonomy" id="2604345"/>
    <lineage>
        <taxon>Eukaryota</taxon>
        <taxon>Fungi</taxon>
        <taxon>Dikarya</taxon>
        <taxon>Ascomycota</taxon>
        <taxon>Pezizomycotina</taxon>
        <taxon>Sordariomycetes</taxon>
        <taxon>Hypocreomycetidae</taxon>
        <taxon>Hypocreales</taxon>
        <taxon>Nectriaceae</taxon>
        <taxon>Fusarium</taxon>
        <taxon>Fusarium solani species complex</taxon>
    </lineage>
</organism>
<comment type="caution">
    <text evidence="2">The sequence shown here is derived from an EMBL/GenBank/DDBJ whole genome shotgun (WGS) entry which is preliminary data.</text>
</comment>
<keyword evidence="3" id="KW-1185">Reference proteome</keyword>
<dbReference type="Proteomes" id="UP000287144">
    <property type="component" value="Unassembled WGS sequence"/>
</dbReference>
<reference evidence="2 3" key="1">
    <citation type="submission" date="2017-06" db="EMBL/GenBank/DDBJ databases">
        <title>Comparative genomic analysis of Ambrosia Fusariam Clade fungi.</title>
        <authorList>
            <person name="Stajich J.E."/>
            <person name="Carrillo J."/>
            <person name="Kijimoto T."/>
            <person name="Eskalen A."/>
            <person name="O'Donnell K."/>
            <person name="Kasson M."/>
        </authorList>
    </citation>
    <scope>NUCLEOTIDE SEQUENCE [LARGE SCALE GENOMIC DNA]</scope>
    <source>
        <strain evidence="2 3">NRRL62579</strain>
    </source>
</reference>
<evidence type="ECO:0000256" key="1">
    <source>
        <dbReference type="SAM" id="MobiDB-lite"/>
    </source>
</evidence>
<proteinExistence type="predicted"/>
<feature type="region of interest" description="Disordered" evidence="1">
    <location>
        <begin position="37"/>
        <end position="63"/>
    </location>
</feature>
<accession>A0A428RZX3</accession>
<dbReference type="EMBL" id="NKCK01000395">
    <property type="protein sequence ID" value="RSL82983.1"/>
    <property type="molecule type" value="Genomic_DNA"/>
</dbReference>
<name>A0A428RZX3_9HYPO</name>
<evidence type="ECO:0000313" key="2">
    <source>
        <dbReference type="EMBL" id="RSL82983.1"/>
    </source>
</evidence>
<protein>
    <submittedName>
        <fullName evidence="2">Uncharacterized protein</fullName>
    </submittedName>
</protein>
<dbReference type="AlphaFoldDB" id="A0A428RZX3"/>